<feature type="compositionally biased region" description="Polar residues" evidence="2">
    <location>
        <begin position="177"/>
        <end position="196"/>
    </location>
</feature>
<accession>A0ABP1GBY7</accession>
<feature type="compositionally biased region" description="Low complexity" evidence="2">
    <location>
        <begin position="16"/>
        <end position="28"/>
    </location>
</feature>
<gene>
    <name evidence="4" type="primary">g13047</name>
    <name evidence="4" type="ORF">VP750_LOCUS11585</name>
</gene>
<feature type="compositionally biased region" description="Basic residues" evidence="2">
    <location>
        <begin position="1"/>
        <end position="11"/>
    </location>
</feature>
<dbReference type="PROSITE" id="PS00973">
    <property type="entry name" value="USP_2"/>
    <property type="match status" value="1"/>
</dbReference>
<feature type="region of interest" description="Disordered" evidence="2">
    <location>
        <begin position="1"/>
        <end position="323"/>
    </location>
</feature>
<dbReference type="InterPro" id="IPR038765">
    <property type="entry name" value="Papain-like_cys_pep_sf"/>
</dbReference>
<comment type="similarity">
    <text evidence="1">Belongs to the peptidase C19 family.</text>
</comment>
<comment type="caution">
    <text evidence="4">The sequence shown here is derived from an EMBL/GenBank/DDBJ whole genome shotgun (WGS) entry which is preliminary data.</text>
</comment>
<dbReference type="InterPro" id="IPR028889">
    <property type="entry name" value="USP"/>
</dbReference>
<sequence length="1105" mass="116490">MGVLMVRKRPDRKAPSAESSSPSAAMPELLDGLQMNGNSAEIKRMLPDSQTNGTLQSSDEADNSSASKARAKAAKGLRGRRSWMLRMPKRGSAEAEDVAGADTALADPSSKSMTEGSTRRRGGMRDMLRALKPPSTPSPFASEQPASRSGSVREDRRKGAKAGKQAPAEPGKLEDPGTSQSFTVESSYSSAATSRAHSLEVGENPPALEAGATGKPGPPEKKGHSRSRSWVAAVTAPFSRSASGAMKSAEEGESGKGEKPAQSPRGSLDGQPSTAPPTPEQPKPLGTAISCLNIFPGAKGSASDSEWETIEPSKGSSLKHPLPLPPLKNIGNTCFMNANLQMLLHAPPVQAVLCSMPVPPPPSDGPPTPRAEEPSRSPGNPSLVPSTKAEEKADLGAAGSTEPVDTASAMKDHDEAAVATALQPCGNHSSIGAPSAGQNSPVDSFGPETVMCSCSPERAVLPSIEEHPEAAKVPSAAQPVQAQAPGAPEEAPLTAGMTVKTSVEDAPYAGDADADSSRSHTPVSLMGVATPDIAHPPSAVEVLQRGHQPWASSEAPAKLLQTGVAGSGAEDSTAHAAPLCPEEPTAAQDRVADSASIQGNLPRSAEAAAVAEAARRNSIQGNLSRSAEAAAVAEAARRASMQGNVSRSAEAAAVAAAAQRTEPDAAGGELRPNIALPPPAALPALKPGELFVAFRRFAHETLTAPSDEPVNPEALVKTFFRTEIGTPFSNGGQHDTEESLREFMRALEADMAACHSKEHECLMGSACLCKMQLPAPALPTVSESPASMAEPAQAPALQLSTELPKGKAGERKAEETDRKGKDGAKKAKEDGKRAKDEAKKGEDSDKKAKEAARKELSEEALRKEAAKGDKRWVHDTASKLPFEMLFTGQEQSSSTCPKCGSMSTMYDVSTMLTLSLTKKQEGWWAAMLARKAPLTLQDCLQGYTQEETLPADDFVMCDDCKEKTKDRKALKLHRVPEVLLIMLKRTMYPSTEKDDRHITFPLEGLDFTPYMSEASAIEGSAPYTYDLAGVCAHDGKSVNCGHYRAVCRRPATCPEEQDAWYMYDDDKPAQLLKPEQVSSQIAYVLCYCRSSKGAADRSKRIDAPV</sequence>
<feature type="compositionally biased region" description="Low complexity" evidence="2">
    <location>
        <begin position="312"/>
        <end position="321"/>
    </location>
</feature>
<dbReference type="EMBL" id="CAXHTA020000021">
    <property type="protein sequence ID" value="CAL5229679.1"/>
    <property type="molecule type" value="Genomic_DNA"/>
</dbReference>
<feature type="region of interest" description="Disordered" evidence="2">
    <location>
        <begin position="780"/>
        <end position="872"/>
    </location>
</feature>
<feature type="compositionally biased region" description="Basic residues" evidence="2">
    <location>
        <begin position="69"/>
        <end position="89"/>
    </location>
</feature>
<evidence type="ECO:0000259" key="3">
    <source>
        <dbReference type="PROSITE" id="PS50235"/>
    </source>
</evidence>
<dbReference type="InterPro" id="IPR050185">
    <property type="entry name" value="Ub_carboxyl-term_hydrolase"/>
</dbReference>
<dbReference type="Pfam" id="PF00443">
    <property type="entry name" value="UCH"/>
    <property type="match status" value="1"/>
</dbReference>
<feature type="region of interest" description="Disordered" evidence="2">
    <location>
        <begin position="355"/>
        <end position="406"/>
    </location>
</feature>
<protein>
    <submittedName>
        <fullName evidence="4">G13047 protein</fullName>
    </submittedName>
</protein>
<dbReference type="PANTHER" id="PTHR21646">
    <property type="entry name" value="UBIQUITIN CARBOXYL-TERMINAL HYDROLASE"/>
    <property type="match status" value="1"/>
</dbReference>
<feature type="compositionally biased region" description="Polar residues" evidence="2">
    <location>
        <begin position="138"/>
        <end position="150"/>
    </location>
</feature>
<dbReference type="InterPro" id="IPR018200">
    <property type="entry name" value="USP_CS"/>
</dbReference>
<evidence type="ECO:0000256" key="1">
    <source>
        <dbReference type="ARBA" id="ARBA00009085"/>
    </source>
</evidence>
<organism evidence="4 5">
    <name type="scientific">Coccomyxa viridis</name>
    <dbReference type="NCBI Taxonomy" id="1274662"/>
    <lineage>
        <taxon>Eukaryota</taxon>
        <taxon>Viridiplantae</taxon>
        <taxon>Chlorophyta</taxon>
        <taxon>core chlorophytes</taxon>
        <taxon>Trebouxiophyceae</taxon>
        <taxon>Trebouxiophyceae incertae sedis</taxon>
        <taxon>Coccomyxaceae</taxon>
        <taxon>Coccomyxa</taxon>
    </lineage>
</organism>
<evidence type="ECO:0000313" key="5">
    <source>
        <dbReference type="Proteomes" id="UP001497392"/>
    </source>
</evidence>
<keyword evidence="5" id="KW-1185">Reference proteome</keyword>
<dbReference type="Gene3D" id="3.90.70.10">
    <property type="entry name" value="Cysteine proteinases"/>
    <property type="match status" value="2"/>
</dbReference>
<evidence type="ECO:0000256" key="2">
    <source>
        <dbReference type="SAM" id="MobiDB-lite"/>
    </source>
</evidence>
<dbReference type="Proteomes" id="UP001497392">
    <property type="component" value="Unassembled WGS sequence"/>
</dbReference>
<evidence type="ECO:0000313" key="4">
    <source>
        <dbReference type="EMBL" id="CAL5229679.1"/>
    </source>
</evidence>
<feature type="compositionally biased region" description="Polar residues" evidence="2">
    <location>
        <begin position="48"/>
        <end position="58"/>
    </location>
</feature>
<feature type="compositionally biased region" description="Basic and acidic residues" evidence="2">
    <location>
        <begin position="804"/>
        <end position="872"/>
    </location>
</feature>
<feature type="compositionally biased region" description="Basic and acidic residues" evidence="2">
    <location>
        <begin position="248"/>
        <end position="259"/>
    </location>
</feature>
<dbReference type="PROSITE" id="PS50235">
    <property type="entry name" value="USP_3"/>
    <property type="match status" value="1"/>
</dbReference>
<reference evidence="4 5" key="1">
    <citation type="submission" date="2024-06" db="EMBL/GenBank/DDBJ databases">
        <authorList>
            <person name="Kraege A."/>
            <person name="Thomma B."/>
        </authorList>
    </citation>
    <scope>NUCLEOTIDE SEQUENCE [LARGE SCALE GENOMIC DNA]</scope>
</reference>
<feature type="domain" description="USP" evidence="3">
    <location>
        <begin position="640"/>
        <end position="1090"/>
    </location>
</feature>
<proteinExistence type="inferred from homology"/>
<dbReference type="InterPro" id="IPR001394">
    <property type="entry name" value="Peptidase_C19_UCH"/>
</dbReference>
<name>A0ABP1GBY7_9CHLO</name>
<feature type="compositionally biased region" description="Low complexity" evidence="2">
    <location>
        <begin position="471"/>
        <end position="492"/>
    </location>
</feature>
<feature type="compositionally biased region" description="Pro residues" evidence="2">
    <location>
        <begin position="357"/>
        <end position="369"/>
    </location>
</feature>
<feature type="region of interest" description="Disordered" evidence="2">
    <location>
        <begin position="468"/>
        <end position="492"/>
    </location>
</feature>
<dbReference type="SUPFAM" id="SSF54001">
    <property type="entry name" value="Cysteine proteinases"/>
    <property type="match status" value="1"/>
</dbReference>